<dbReference type="SUPFAM" id="SSF102198">
    <property type="entry name" value="Putative cyclase"/>
    <property type="match status" value="1"/>
</dbReference>
<dbReference type="PANTHER" id="PTHR34861">
    <property type="match status" value="1"/>
</dbReference>
<sequence length="327" mass="36701">MDIVKKSFPNGLPTLAELAEYNKGKDVPPETAWIWGEEDDIGRINLLTPEVVRAAQESELKDGKIVSLNWSLEFPREPSFHRAPLKHHIEVHPISPCIFDDFYNTNSQAGSQFDGLRHFGHLGMGKLYNNLDPKDVMTTTRCGIHAISNHGIAGRGVLLDYYAWAHKNGKAYDPTSSHAMTAADLQAVARDQGITFRKGDILFIRGGYIKRYHDLEKENPARLTELAKEPEFAGVQQSEEMKTFLHDNYFAAVAGDAPAFEVWPPQTPYFLHEFLLGLWGCIIGEMIYLEDLAKECEARQRWSFFVTSAPLNQPGGVASFANALAFF</sequence>
<dbReference type="Pfam" id="PF04199">
    <property type="entry name" value="Cyclase"/>
    <property type="match status" value="1"/>
</dbReference>
<evidence type="ECO:0008006" key="4">
    <source>
        <dbReference type="Google" id="ProtNLM"/>
    </source>
</evidence>
<comment type="similarity">
    <text evidence="1">Belongs to the Cyclase 1 superfamily.</text>
</comment>
<dbReference type="InterPro" id="IPR007325">
    <property type="entry name" value="KFase/CYL"/>
</dbReference>
<dbReference type="EMBL" id="CAWUHC010000010">
    <property type="protein sequence ID" value="CAK7213494.1"/>
    <property type="molecule type" value="Genomic_DNA"/>
</dbReference>
<gene>
    <name evidence="2" type="ORF">SBRCBS47491_001819</name>
</gene>
<organism evidence="2 3">
    <name type="scientific">Sporothrix bragantina</name>
    <dbReference type="NCBI Taxonomy" id="671064"/>
    <lineage>
        <taxon>Eukaryota</taxon>
        <taxon>Fungi</taxon>
        <taxon>Dikarya</taxon>
        <taxon>Ascomycota</taxon>
        <taxon>Pezizomycotina</taxon>
        <taxon>Sordariomycetes</taxon>
        <taxon>Sordariomycetidae</taxon>
        <taxon>Ophiostomatales</taxon>
        <taxon>Ophiostomataceae</taxon>
        <taxon>Sporothrix</taxon>
    </lineage>
</organism>
<keyword evidence="3" id="KW-1185">Reference proteome</keyword>
<dbReference type="Proteomes" id="UP001642406">
    <property type="component" value="Unassembled WGS sequence"/>
</dbReference>
<dbReference type="PANTHER" id="PTHR34861:SF10">
    <property type="entry name" value="CYCLASE"/>
    <property type="match status" value="1"/>
</dbReference>
<protein>
    <recommendedName>
        <fullName evidence="4">Cyclase</fullName>
    </recommendedName>
</protein>
<dbReference type="Gene3D" id="3.50.30.50">
    <property type="entry name" value="Putative cyclase"/>
    <property type="match status" value="1"/>
</dbReference>
<reference evidence="2 3" key="1">
    <citation type="submission" date="2024-01" db="EMBL/GenBank/DDBJ databases">
        <authorList>
            <person name="Allen C."/>
            <person name="Tagirdzhanova G."/>
        </authorList>
    </citation>
    <scope>NUCLEOTIDE SEQUENCE [LARGE SCALE GENOMIC DNA]</scope>
</reference>
<proteinExistence type="inferred from homology"/>
<name>A0ABP0B2F1_9PEZI</name>
<comment type="caution">
    <text evidence="2">The sequence shown here is derived from an EMBL/GenBank/DDBJ whole genome shotgun (WGS) entry which is preliminary data.</text>
</comment>
<evidence type="ECO:0000256" key="1">
    <source>
        <dbReference type="ARBA" id="ARBA00007865"/>
    </source>
</evidence>
<dbReference type="InterPro" id="IPR037175">
    <property type="entry name" value="KFase_sf"/>
</dbReference>
<evidence type="ECO:0000313" key="2">
    <source>
        <dbReference type="EMBL" id="CAK7213494.1"/>
    </source>
</evidence>
<evidence type="ECO:0000313" key="3">
    <source>
        <dbReference type="Proteomes" id="UP001642406"/>
    </source>
</evidence>
<accession>A0ABP0B2F1</accession>